<evidence type="ECO:0000256" key="1">
    <source>
        <dbReference type="SAM" id="SignalP"/>
    </source>
</evidence>
<dbReference type="OrthoDB" id="8255905at2"/>
<protein>
    <recommendedName>
        <fullName evidence="4">Secreted protein</fullName>
    </recommendedName>
</protein>
<dbReference type="RefSeq" id="WP_079567375.1">
    <property type="nucleotide sequence ID" value="NZ_LT670818.1"/>
</dbReference>
<proteinExistence type="predicted"/>
<gene>
    <name evidence="2" type="ORF">SAMN05444169_3919</name>
</gene>
<evidence type="ECO:0000313" key="3">
    <source>
        <dbReference type="Proteomes" id="UP000190675"/>
    </source>
</evidence>
<feature type="chain" id="PRO_5012680272" description="Secreted protein" evidence="1">
    <location>
        <begin position="24"/>
        <end position="111"/>
    </location>
</feature>
<dbReference type="Proteomes" id="UP000190675">
    <property type="component" value="Chromosome I"/>
</dbReference>
<organism evidence="2 3">
    <name type="scientific">Bradyrhizobium erythrophlei</name>
    <dbReference type="NCBI Taxonomy" id="1437360"/>
    <lineage>
        <taxon>Bacteria</taxon>
        <taxon>Pseudomonadati</taxon>
        <taxon>Pseudomonadota</taxon>
        <taxon>Alphaproteobacteria</taxon>
        <taxon>Hyphomicrobiales</taxon>
        <taxon>Nitrobacteraceae</taxon>
        <taxon>Bradyrhizobium</taxon>
    </lineage>
</organism>
<feature type="signal peptide" evidence="1">
    <location>
        <begin position="1"/>
        <end position="23"/>
    </location>
</feature>
<keyword evidence="1" id="KW-0732">Signal</keyword>
<dbReference type="AlphaFoldDB" id="A0A1M5MAD7"/>
<accession>A0A1M5MAD7</accession>
<sequence length="111" mass="12119">MRKLVVTVLAGAGALFAGSAANAADIYTSSEYASSDLPVVQPVRMICSDDGRCYRTRGGSRVIIRDSYNYAPRERYIEHRTYRDWDDGPRAGVGFRAPGVSVGVGVGDDRW</sequence>
<name>A0A1M5MAD7_9BRAD</name>
<evidence type="ECO:0008006" key="4">
    <source>
        <dbReference type="Google" id="ProtNLM"/>
    </source>
</evidence>
<dbReference type="EMBL" id="LT670818">
    <property type="protein sequence ID" value="SHG74267.1"/>
    <property type="molecule type" value="Genomic_DNA"/>
</dbReference>
<reference evidence="2 3" key="1">
    <citation type="submission" date="2016-11" db="EMBL/GenBank/DDBJ databases">
        <authorList>
            <person name="Jaros S."/>
            <person name="Januszkiewicz K."/>
            <person name="Wedrychowicz H."/>
        </authorList>
    </citation>
    <scope>NUCLEOTIDE SEQUENCE [LARGE SCALE GENOMIC DNA]</scope>
    <source>
        <strain evidence="2 3">GAS242</strain>
    </source>
</reference>
<evidence type="ECO:0000313" key="2">
    <source>
        <dbReference type="EMBL" id="SHG74267.1"/>
    </source>
</evidence>